<accession>A0A9X3AQI3</accession>
<dbReference type="Pfam" id="PF00126">
    <property type="entry name" value="HTH_1"/>
    <property type="match status" value="1"/>
</dbReference>
<gene>
    <name evidence="6" type="ORF">NE535_14910</name>
</gene>
<dbReference type="PANTHER" id="PTHR30118:SF11">
    <property type="entry name" value="HTH-TYPE TRANSCRIPTIONAL REGULATOR YIDZ"/>
    <property type="match status" value="1"/>
</dbReference>
<evidence type="ECO:0000259" key="5">
    <source>
        <dbReference type="PROSITE" id="PS50931"/>
    </source>
</evidence>
<proteinExistence type="inferred from homology"/>
<evidence type="ECO:0000256" key="4">
    <source>
        <dbReference type="ARBA" id="ARBA00023163"/>
    </source>
</evidence>
<reference evidence="6" key="1">
    <citation type="journal article" date="2023" name="Int. J. Syst. Evol. Microbiol.">
        <title>&lt;i&gt;Shewanella septentrionalis&lt;/i&gt; sp. nov. and &lt;i&gt;Shewanella holmiensis&lt;/i&gt; sp. nov., isolated from Baltic Sea water and sediments.</title>
        <authorList>
            <person name="Martin-Rodriguez A.J."/>
            <person name="Thorell K."/>
            <person name="Joffre E."/>
            <person name="Jensie-Markopoulos S."/>
            <person name="Moore E.R.B."/>
            <person name="Sjoling A."/>
        </authorList>
    </citation>
    <scope>NUCLEOTIDE SEQUENCE</scope>
    <source>
        <strain evidence="6">SP1S2-7</strain>
    </source>
</reference>
<dbReference type="AlphaFoldDB" id="A0A9X3AQI3"/>
<dbReference type="SUPFAM" id="SSF46785">
    <property type="entry name" value="Winged helix' DNA-binding domain"/>
    <property type="match status" value="1"/>
</dbReference>
<dbReference type="PROSITE" id="PS50931">
    <property type="entry name" value="HTH_LYSR"/>
    <property type="match status" value="1"/>
</dbReference>
<keyword evidence="4" id="KW-0804">Transcription</keyword>
<dbReference type="Gene3D" id="1.10.10.10">
    <property type="entry name" value="Winged helix-like DNA-binding domain superfamily/Winged helix DNA-binding domain"/>
    <property type="match status" value="1"/>
</dbReference>
<name>A0A9X3AQI3_9GAMM</name>
<dbReference type="InterPro" id="IPR036388">
    <property type="entry name" value="WH-like_DNA-bd_sf"/>
</dbReference>
<feature type="domain" description="HTH lysR-type" evidence="5">
    <location>
        <begin position="12"/>
        <end position="64"/>
    </location>
</feature>
<dbReference type="Proteomes" id="UP001155546">
    <property type="component" value="Unassembled WGS sequence"/>
</dbReference>
<dbReference type="InterPro" id="IPR000847">
    <property type="entry name" value="LysR_HTH_N"/>
</dbReference>
<dbReference type="EMBL" id="JAMTCD010000022">
    <property type="protein sequence ID" value="MCT7943067.1"/>
    <property type="molecule type" value="Genomic_DNA"/>
</dbReference>
<protein>
    <submittedName>
        <fullName evidence="6">LysR family transcriptional regulator</fullName>
    </submittedName>
</protein>
<comment type="caution">
    <text evidence="6">The sequence shown here is derived from an EMBL/GenBank/DDBJ whole genome shotgun (WGS) entry which is preliminary data.</text>
</comment>
<sequence>MSRINSNTLFNIKVFVLLFETLNSSEVAQQLGVAASKISRSLKALRHSFDEPLFIRKQHGFEHTPFAQEIYPQLKQMLLLSEQCLALSESESSDIRQEVMIACPPSLSLNLLSYLQDKASQLKQPLTFNIKPCSHNIDKLLNRFDVDYAITFEAYNSERLASTFVAKANAYVLLGNAEHPVFHGNDFVDIDTIIKYPYISFNGHEFEQGHDPLLLYALDKHYRVDVVAKICLLADLMIQLERSNALTLVCYRDAVEFLCTKGNIQAMSLPEEQNRLLNQRADGHRHYLTMLRESHSKPQWIADEIASYIQGNVILNYEGKTDAKR</sequence>
<dbReference type="Gene3D" id="3.40.190.10">
    <property type="entry name" value="Periplasmic binding protein-like II"/>
    <property type="match status" value="2"/>
</dbReference>
<keyword evidence="7" id="KW-1185">Reference proteome</keyword>
<comment type="similarity">
    <text evidence="1">Belongs to the LysR transcriptional regulatory family.</text>
</comment>
<dbReference type="InterPro" id="IPR050389">
    <property type="entry name" value="LysR-type_TF"/>
</dbReference>
<dbReference type="InterPro" id="IPR036390">
    <property type="entry name" value="WH_DNA-bd_sf"/>
</dbReference>
<keyword evidence="2" id="KW-0805">Transcription regulation</keyword>
<evidence type="ECO:0000313" key="7">
    <source>
        <dbReference type="Proteomes" id="UP001155546"/>
    </source>
</evidence>
<evidence type="ECO:0000256" key="2">
    <source>
        <dbReference type="ARBA" id="ARBA00023015"/>
    </source>
</evidence>
<dbReference type="GO" id="GO:0003677">
    <property type="term" value="F:DNA binding"/>
    <property type="evidence" value="ECO:0007669"/>
    <property type="project" value="UniProtKB-KW"/>
</dbReference>
<dbReference type="GO" id="GO:0003700">
    <property type="term" value="F:DNA-binding transcription factor activity"/>
    <property type="evidence" value="ECO:0007669"/>
    <property type="project" value="InterPro"/>
</dbReference>
<dbReference type="RefSeq" id="WP_261299412.1">
    <property type="nucleotide sequence ID" value="NZ_JAMTCD010000022.1"/>
</dbReference>
<dbReference type="SUPFAM" id="SSF53850">
    <property type="entry name" value="Periplasmic binding protein-like II"/>
    <property type="match status" value="1"/>
</dbReference>
<evidence type="ECO:0000256" key="3">
    <source>
        <dbReference type="ARBA" id="ARBA00023125"/>
    </source>
</evidence>
<organism evidence="6 7">
    <name type="scientific">Shewanella holmiensis</name>
    <dbReference type="NCBI Taxonomy" id="2952222"/>
    <lineage>
        <taxon>Bacteria</taxon>
        <taxon>Pseudomonadati</taxon>
        <taxon>Pseudomonadota</taxon>
        <taxon>Gammaproteobacteria</taxon>
        <taxon>Alteromonadales</taxon>
        <taxon>Shewanellaceae</taxon>
        <taxon>Shewanella</taxon>
    </lineage>
</organism>
<evidence type="ECO:0000256" key="1">
    <source>
        <dbReference type="ARBA" id="ARBA00009437"/>
    </source>
</evidence>
<dbReference type="PANTHER" id="PTHR30118">
    <property type="entry name" value="HTH-TYPE TRANSCRIPTIONAL REGULATOR LEUO-RELATED"/>
    <property type="match status" value="1"/>
</dbReference>
<keyword evidence="3" id="KW-0238">DNA-binding</keyword>
<evidence type="ECO:0000313" key="6">
    <source>
        <dbReference type="EMBL" id="MCT7943067.1"/>
    </source>
</evidence>